<reference evidence="7 8" key="1">
    <citation type="submission" date="2019-08" db="EMBL/GenBank/DDBJ databases">
        <authorList>
            <person name="Guy L."/>
        </authorList>
    </citation>
    <scope>NUCLEOTIDE SEQUENCE [LARGE SCALE GENOMIC DNA]</scope>
    <source>
        <strain evidence="7 8">SGT-108</strain>
    </source>
</reference>
<dbReference type="InterPro" id="IPR007730">
    <property type="entry name" value="SPOR-like_dom"/>
</dbReference>
<dbReference type="AlphaFoldDB" id="A0A5E4PGW7"/>
<dbReference type="PANTHER" id="PTHR34183">
    <property type="entry name" value="ENDOLYTIC PEPTIDOGLYCAN TRANSGLYCOSYLASE RLPA"/>
    <property type="match status" value="1"/>
</dbReference>
<evidence type="ECO:0000256" key="1">
    <source>
        <dbReference type="ARBA" id="ARBA00022729"/>
    </source>
</evidence>
<dbReference type="SUPFAM" id="SSF110997">
    <property type="entry name" value="Sporulation related repeat"/>
    <property type="match status" value="1"/>
</dbReference>
<dbReference type="OrthoDB" id="9779128at2"/>
<evidence type="ECO:0000256" key="5">
    <source>
        <dbReference type="RuleBase" id="RU003495"/>
    </source>
</evidence>
<sequence>MTSFIIAARQDGAASFCASSGSRNPVSAIFASAGKIFVLFCVALLTSCSHMKKSDGPPDFYVDETKIPNAVPKPEPLAKYGNYKSYVVLGKRYYTLPTSKNYDEIGTASWYGTKFHDRKTSSGEPYDMLGMTAAHKTLPLPTYVEVTNLKNNRSIIVKVNDRGPFESNRIIDLSYVGAKKLGMLGHGTAKVRVRAINPYTFGGNEPFFADASRPSGAQPMRVKTQLAAASTRYENPSSASRQIYLQVGAFRNKMHAVRLQQQLSSLFTMPVRILNPSENGSLYRVKIGPFQDIASANRLTLRLRGMGITPNKTYGA</sequence>
<gene>
    <name evidence="4" type="primary">rlpA</name>
    <name evidence="7" type="ORF">AQUSIP_15250</name>
</gene>
<dbReference type="GO" id="GO:0009279">
    <property type="term" value="C:cell outer membrane"/>
    <property type="evidence" value="ECO:0007669"/>
    <property type="project" value="TreeGrafter"/>
</dbReference>
<dbReference type="PANTHER" id="PTHR34183:SF1">
    <property type="entry name" value="ENDOLYTIC PEPTIDOGLYCAN TRANSGLYCOSYLASE RLPA"/>
    <property type="match status" value="1"/>
</dbReference>
<dbReference type="InterPro" id="IPR034718">
    <property type="entry name" value="RlpA"/>
</dbReference>
<dbReference type="GO" id="GO:0008932">
    <property type="term" value="F:lytic endotransglycosylase activity"/>
    <property type="evidence" value="ECO:0007669"/>
    <property type="project" value="UniProtKB-UniRule"/>
</dbReference>
<proteinExistence type="inferred from homology"/>
<organism evidence="7 8">
    <name type="scientific">Aquicella siphonis</name>
    <dbReference type="NCBI Taxonomy" id="254247"/>
    <lineage>
        <taxon>Bacteria</taxon>
        <taxon>Pseudomonadati</taxon>
        <taxon>Pseudomonadota</taxon>
        <taxon>Gammaproteobacteria</taxon>
        <taxon>Legionellales</taxon>
        <taxon>Coxiellaceae</taxon>
        <taxon>Aquicella</taxon>
    </lineage>
</organism>
<keyword evidence="2 4" id="KW-0456">Lyase</keyword>
<dbReference type="GO" id="GO:0071555">
    <property type="term" value="P:cell wall organization"/>
    <property type="evidence" value="ECO:0007669"/>
    <property type="project" value="UniProtKB-KW"/>
</dbReference>
<dbReference type="SUPFAM" id="SSF50685">
    <property type="entry name" value="Barwin-like endoglucanases"/>
    <property type="match status" value="1"/>
</dbReference>
<dbReference type="CDD" id="cd22268">
    <property type="entry name" value="DPBB_RlpA-like"/>
    <property type="match status" value="1"/>
</dbReference>
<evidence type="ECO:0000256" key="4">
    <source>
        <dbReference type="HAMAP-Rule" id="MF_02071"/>
    </source>
</evidence>
<comment type="function">
    <text evidence="4">Lytic transglycosylase with a strong preference for naked glycan strands that lack stem peptides.</text>
</comment>
<name>A0A5E4PGW7_9COXI</name>
<evidence type="ECO:0000313" key="7">
    <source>
        <dbReference type="EMBL" id="VVC76219.1"/>
    </source>
</evidence>
<dbReference type="Pfam" id="PF03330">
    <property type="entry name" value="DPBB_1"/>
    <property type="match status" value="1"/>
</dbReference>
<dbReference type="Proteomes" id="UP000324194">
    <property type="component" value="Chromosome 1"/>
</dbReference>
<evidence type="ECO:0000256" key="2">
    <source>
        <dbReference type="ARBA" id="ARBA00023239"/>
    </source>
</evidence>
<protein>
    <recommendedName>
        <fullName evidence="4">Endolytic peptidoglycan transglycosylase RlpA</fullName>
        <ecNumber evidence="4">4.2.2.-</ecNumber>
    </recommendedName>
</protein>
<dbReference type="Pfam" id="PF05036">
    <property type="entry name" value="SPOR"/>
    <property type="match status" value="1"/>
</dbReference>
<feature type="domain" description="SPOR" evidence="6">
    <location>
        <begin position="237"/>
        <end position="316"/>
    </location>
</feature>
<keyword evidence="3 4" id="KW-0961">Cell wall biogenesis/degradation</keyword>
<evidence type="ECO:0000313" key="8">
    <source>
        <dbReference type="Proteomes" id="UP000324194"/>
    </source>
</evidence>
<dbReference type="InterPro" id="IPR012997">
    <property type="entry name" value="RplA"/>
</dbReference>
<dbReference type="NCBIfam" id="TIGR00413">
    <property type="entry name" value="rlpA"/>
    <property type="match status" value="1"/>
</dbReference>
<dbReference type="InterPro" id="IPR036680">
    <property type="entry name" value="SPOR-like_sf"/>
</dbReference>
<keyword evidence="8" id="KW-1185">Reference proteome</keyword>
<accession>A0A5E4PGW7</accession>
<dbReference type="EC" id="4.2.2.-" evidence="4"/>
<dbReference type="KEGG" id="asip:AQUSIP_15250"/>
<dbReference type="FunFam" id="2.40.40.10:FF:000003">
    <property type="entry name" value="Endolytic peptidoglycan transglycosylase RlpA"/>
    <property type="match status" value="1"/>
</dbReference>
<dbReference type="InterPro" id="IPR009009">
    <property type="entry name" value="RlpA-like_DPBB"/>
</dbReference>
<dbReference type="HAMAP" id="MF_02071">
    <property type="entry name" value="RlpA"/>
    <property type="match status" value="1"/>
</dbReference>
<evidence type="ECO:0000256" key="3">
    <source>
        <dbReference type="ARBA" id="ARBA00023316"/>
    </source>
</evidence>
<dbReference type="RefSeq" id="WP_148339452.1">
    <property type="nucleotide sequence ID" value="NZ_LR699119.1"/>
</dbReference>
<dbReference type="GO" id="GO:0000270">
    <property type="term" value="P:peptidoglycan metabolic process"/>
    <property type="evidence" value="ECO:0007669"/>
    <property type="project" value="UniProtKB-UniRule"/>
</dbReference>
<dbReference type="InterPro" id="IPR036908">
    <property type="entry name" value="RlpA-like_sf"/>
</dbReference>
<dbReference type="Gene3D" id="3.30.70.1070">
    <property type="entry name" value="Sporulation related repeat"/>
    <property type="match status" value="1"/>
</dbReference>
<dbReference type="EMBL" id="LR699119">
    <property type="protein sequence ID" value="VVC76219.1"/>
    <property type="molecule type" value="Genomic_DNA"/>
</dbReference>
<dbReference type="GO" id="GO:0042834">
    <property type="term" value="F:peptidoglycan binding"/>
    <property type="evidence" value="ECO:0007669"/>
    <property type="project" value="InterPro"/>
</dbReference>
<keyword evidence="1" id="KW-0732">Signal</keyword>
<comment type="similarity">
    <text evidence="4 5">Belongs to the RlpA family.</text>
</comment>
<dbReference type="PROSITE" id="PS51724">
    <property type="entry name" value="SPOR"/>
    <property type="match status" value="1"/>
</dbReference>
<dbReference type="Gene3D" id="2.40.40.10">
    <property type="entry name" value="RlpA-like domain"/>
    <property type="match status" value="1"/>
</dbReference>
<evidence type="ECO:0000259" key="6">
    <source>
        <dbReference type="PROSITE" id="PS51724"/>
    </source>
</evidence>